<dbReference type="Gene3D" id="3.40.50.300">
    <property type="entry name" value="P-loop containing nucleotide triphosphate hydrolases"/>
    <property type="match status" value="1"/>
</dbReference>
<reference evidence="4" key="1">
    <citation type="thesis" date="2021" institute="BYU ScholarsArchive" country="Provo, UT, USA">
        <title>Applications of and Algorithms for Genome Assembly and Genomic Analyses with an Emphasis on Marine Teleosts.</title>
        <authorList>
            <person name="Pickett B.D."/>
        </authorList>
    </citation>
    <scope>NUCLEOTIDE SEQUENCE</scope>
    <source>
        <strain evidence="4">HI-2016</strain>
    </source>
</reference>
<feature type="transmembrane region" description="Helical" evidence="2">
    <location>
        <begin position="245"/>
        <end position="268"/>
    </location>
</feature>
<sequence>MVVVAVVEITSGFVIAAGEINPRLTEEQARKALDRAIKLEQDFMECFSAIVEGESFEEVYHKVKAVIEEQSGPYIWIPTRGRLLMERGMRDGGMEGWTQTALLLFGPISPLLPLFPSTNASPMYCSHLKEGQNEEGRRGRHREKERDTGGLEISTEKQPPQLHPNPILLSCFPRRKVGERERAERRGSVACLKEEERERERERERVKYTSYTYHTTSVLHPVCRGRTVRERKREHLDAKGMQTVLFAHTFSILSWCGFVSAVVFLLVWTCEDGRSSPRLEQEHNCSFSQLETSVTFLHNMSPACARERERERERENKVSCSEREEGSMV</sequence>
<accession>A0A8T2NF63</accession>
<dbReference type="OrthoDB" id="78824at2759"/>
<feature type="domain" description="Guanylate kinase/L-type calcium channel beta subunit" evidence="3">
    <location>
        <begin position="19"/>
        <end position="69"/>
    </location>
</feature>
<dbReference type="SUPFAM" id="SSF52540">
    <property type="entry name" value="P-loop containing nucleoside triphosphate hydrolases"/>
    <property type="match status" value="1"/>
</dbReference>
<feature type="region of interest" description="Disordered" evidence="1">
    <location>
        <begin position="129"/>
        <end position="159"/>
    </location>
</feature>
<dbReference type="Proteomes" id="UP000824540">
    <property type="component" value="Unassembled WGS sequence"/>
</dbReference>
<keyword evidence="2" id="KW-0472">Membrane</keyword>
<dbReference type="AlphaFoldDB" id="A0A8T2NF63"/>
<keyword evidence="2" id="KW-1133">Transmembrane helix</keyword>
<feature type="region of interest" description="Disordered" evidence="1">
    <location>
        <begin position="307"/>
        <end position="329"/>
    </location>
</feature>
<evidence type="ECO:0000259" key="3">
    <source>
        <dbReference type="Pfam" id="PF00625"/>
    </source>
</evidence>
<dbReference type="InterPro" id="IPR008145">
    <property type="entry name" value="GK/Ca_channel_bsu"/>
</dbReference>
<gene>
    <name evidence="4" type="ORF">JZ751_024403</name>
</gene>
<evidence type="ECO:0000313" key="4">
    <source>
        <dbReference type="EMBL" id="KAG9339005.1"/>
    </source>
</evidence>
<feature type="compositionally biased region" description="Basic and acidic residues" evidence="1">
    <location>
        <begin position="129"/>
        <end position="149"/>
    </location>
</feature>
<proteinExistence type="predicted"/>
<dbReference type="InterPro" id="IPR027417">
    <property type="entry name" value="P-loop_NTPase"/>
</dbReference>
<dbReference type="EMBL" id="JAFBMS010000060">
    <property type="protein sequence ID" value="KAG9339005.1"/>
    <property type="molecule type" value="Genomic_DNA"/>
</dbReference>
<dbReference type="Pfam" id="PF00625">
    <property type="entry name" value="Guanylate_kin"/>
    <property type="match status" value="1"/>
</dbReference>
<evidence type="ECO:0000256" key="1">
    <source>
        <dbReference type="SAM" id="MobiDB-lite"/>
    </source>
</evidence>
<comment type="caution">
    <text evidence="4">The sequence shown here is derived from an EMBL/GenBank/DDBJ whole genome shotgun (WGS) entry which is preliminary data.</text>
</comment>
<keyword evidence="2" id="KW-0812">Transmembrane</keyword>
<evidence type="ECO:0000256" key="2">
    <source>
        <dbReference type="SAM" id="Phobius"/>
    </source>
</evidence>
<keyword evidence="5" id="KW-1185">Reference proteome</keyword>
<organism evidence="4 5">
    <name type="scientific">Albula glossodonta</name>
    <name type="common">roundjaw bonefish</name>
    <dbReference type="NCBI Taxonomy" id="121402"/>
    <lineage>
        <taxon>Eukaryota</taxon>
        <taxon>Metazoa</taxon>
        <taxon>Chordata</taxon>
        <taxon>Craniata</taxon>
        <taxon>Vertebrata</taxon>
        <taxon>Euteleostomi</taxon>
        <taxon>Actinopterygii</taxon>
        <taxon>Neopterygii</taxon>
        <taxon>Teleostei</taxon>
        <taxon>Albuliformes</taxon>
        <taxon>Albulidae</taxon>
        <taxon>Albula</taxon>
    </lineage>
</organism>
<evidence type="ECO:0000313" key="5">
    <source>
        <dbReference type="Proteomes" id="UP000824540"/>
    </source>
</evidence>
<name>A0A8T2NF63_9TELE</name>
<protein>
    <recommendedName>
        <fullName evidence="3">Guanylate kinase/L-type calcium channel beta subunit domain-containing protein</fullName>
    </recommendedName>
</protein>